<keyword evidence="1" id="KW-0472">Membrane</keyword>
<gene>
    <name evidence="4" type="ORF">AB0I48_18015</name>
</gene>
<keyword evidence="5" id="KW-1185">Reference proteome</keyword>
<protein>
    <submittedName>
        <fullName evidence="4">MCE family protein</fullName>
    </submittedName>
</protein>
<proteinExistence type="predicted"/>
<evidence type="ECO:0000256" key="1">
    <source>
        <dbReference type="SAM" id="Phobius"/>
    </source>
</evidence>
<dbReference type="InterPro" id="IPR005693">
    <property type="entry name" value="Mce"/>
</dbReference>
<keyword evidence="1" id="KW-0812">Transmembrane</keyword>
<accession>A0ABV3FW06</accession>
<dbReference type="InterPro" id="IPR052336">
    <property type="entry name" value="MlaD_Phospholipid_Transporter"/>
</dbReference>
<dbReference type="PROSITE" id="PS51257">
    <property type="entry name" value="PROKAR_LIPOPROTEIN"/>
    <property type="match status" value="1"/>
</dbReference>
<dbReference type="RefSeq" id="WP_355087624.1">
    <property type="nucleotide sequence ID" value="NZ_JBEXKW010000034.1"/>
</dbReference>
<dbReference type="InterPro" id="IPR003399">
    <property type="entry name" value="Mce/MlaD"/>
</dbReference>
<feature type="domain" description="Mammalian cell entry C-terminal" evidence="3">
    <location>
        <begin position="119"/>
        <end position="318"/>
    </location>
</feature>
<comment type="caution">
    <text evidence="4">The sequence shown here is derived from an EMBL/GenBank/DDBJ whole genome shotgun (WGS) entry which is preliminary data.</text>
</comment>
<evidence type="ECO:0000259" key="2">
    <source>
        <dbReference type="Pfam" id="PF02470"/>
    </source>
</evidence>
<evidence type="ECO:0000313" key="5">
    <source>
        <dbReference type="Proteomes" id="UP001551695"/>
    </source>
</evidence>
<reference evidence="4 5" key="1">
    <citation type="submission" date="2024-06" db="EMBL/GenBank/DDBJ databases">
        <title>The Natural Products Discovery Center: Release of the First 8490 Sequenced Strains for Exploring Actinobacteria Biosynthetic Diversity.</title>
        <authorList>
            <person name="Kalkreuter E."/>
            <person name="Kautsar S.A."/>
            <person name="Yang D."/>
            <person name="Bader C.D."/>
            <person name="Teijaro C.N."/>
            <person name="Fluegel L."/>
            <person name="Davis C.M."/>
            <person name="Simpson J.R."/>
            <person name="Lauterbach L."/>
            <person name="Steele A.D."/>
            <person name="Gui C."/>
            <person name="Meng S."/>
            <person name="Li G."/>
            <person name="Viehrig K."/>
            <person name="Ye F."/>
            <person name="Su P."/>
            <person name="Kiefer A.F."/>
            <person name="Nichols A."/>
            <person name="Cepeda A.J."/>
            <person name="Yan W."/>
            <person name="Fan B."/>
            <person name="Jiang Y."/>
            <person name="Adhikari A."/>
            <person name="Zheng C.-J."/>
            <person name="Schuster L."/>
            <person name="Cowan T.M."/>
            <person name="Smanski M.J."/>
            <person name="Chevrette M.G."/>
            <person name="De Carvalho L.P.S."/>
            <person name="Shen B."/>
        </authorList>
    </citation>
    <scope>NUCLEOTIDE SEQUENCE [LARGE SCALE GENOMIC DNA]</scope>
    <source>
        <strain evidence="4 5">NPDC050403</strain>
    </source>
</reference>
<feature type="transmembrane region" description="Helical" evidence="1">
    <location>
        <begin position="12"/>
        <end position="33"/>
    </location>
</feature>
<dbReference type="Proteomes" id="UP001551695">
    <property type="component" value="Unassembled WGS sequence"/>
</dbReference>
<sequence>MRDARNTPLLKFGVFAAVMVVLSGCLILVFGQYRSGSTFEYGAVFEDSSGLRTGDTVRVAGVEVGAVREVALREDHTVSVRFDADRSLALTTGTTVAVRYLNLVGDRYLELTEGPGSTEILSEGAEIPLDRTSPALDLDMLLGGLKPVIQGLNAKDVNSLTWSLLEIVQGREGSLDSLLARTASFTSTLGRDNVVVEQVIDHLNTVMTTLAAEGGRFTETIDRLERLVGALARDRDPIAAAIDALDDGTATIADLLTTARPPLAGTIDELARLAPLIDDDKDRLDDALRRAPDNFRKLVRAGAYGNFIQYYICAVTVRVTDESGQVLVLPWIEQTTGRCSP</sequence>
<evidence type="ECO:0000259" key="3">
    <source>
        <dbReference type="Pfam" id="PF11887"/>
    </source>
</evidence>
<dbReference type="PANTHER" id="PTHR33371">
    <property type="entry name" value="INTERMEMBRANE PHOSPHOLIPID TRANSPORT SYSTEM BINDING PROTEIN MLAD-RELATED"/>
    <property type="match status" value="1"/>
</dbReference>
<dbReference type="InterPro" id="IPR024516">
    <property type="entry name" value="Mce_C"/>
</dbReference>
<dbReference type="PANTHER" id="PTHR33371:SF17">
    <property type="entry name" value="MCE-FAMILY PROTEIN MCE1B"/>
    <property type="match status" value="1"/>
</dbReference>
<evidence type="ECO:0000313" key="4">
    <source>
        <dbReference type="EMBL" id="MEV0709460.1"/>
    </source>
</evidence>
<name>A0ABV3FW06_9NOCA</name>
<keyword evidence="1" id="KW-1133">Transmembrane helix</keyword>
<dbReference type="Pfam" id="PF11887">
    <property type="entry name" value="Mce4_CUP1"/>
    <property type="match status" value="1"/>
</dbReference>
<organism evidence="4 5">
    <name type="scientific">Nocardia aurea</name>
    <dbReference type="NCBI Taxonomy" id="2144174"/>
    <lineage>
        <taxon>Bacteria</taxon>
        <taxon>Bacillati</taxon>
        <taxon>Actinomycetota</taxon>
        <taxon>Actinomycetes</taxon>
        <taxon>Mycobacteriales</taxon>
        <taxon>Nocardiaceae</taxon>
        <taxon>Nocardia</taxon>
    </lineage>
</organism>
<dbReference type="EMBL" id="JBFAKC010000007">
    <property type="protein sequence ID" value="MEV0709460.1"/>
    <property type="molecule type" value="Genomic_DNA"/>
</dbReference>
<dbReference type="NCBIfam" id="TIGR00996">
    <property type="entry name" value="Mtu_fam_mce"/>
    <property type="match status" value="1"/>
</dbReference>
<dbReference type="Pfam" id="PF02470">
    <property type="entry name" value="MlaD"/>
    <property type="match status" value="1"/>
</dbReference>
<feature type="domain" description="Mce/MlaD" evidence="2">
    <location>
        <begin position="40"/>
        <end position="114"/>
    </location>
</feature>